<sequence>MKDLTDEIARLEEGVLHEFRIDDVSLKGDRAEFLLTIIASQENNVLSKWRVVCEDCLGVMINRCEIPRDYRFKFGLLMIGKSSVKGSYFHATRLDDRTSNLNNSDI</sequence>
<dbReference type="EMBL" id="NWTN01000043">
    <property type="protein sequence ID" value="PRQ64605.1"/>
    <property type="molecule type" value="Genomic_DNA"/>
</dbReference>
<name>A0ABX5D562_9VIBR</name>
<evidence type="ECO:0000313" key="1">
    <source>
        <dbReference type="EMBL" id="PRQ64605.1"/>
    </source>
</evidence>
<gene>
    <name evidence="1" type="ORF">COR51_26650</name>
</gene>
<organism evidence="1 2">
    <name type="scientific">Vibrio mediterranei</name>
    <dbReference type="NCBI Taxonomy" id="689"/>
    <lineage>
        <taxon>Bacteria</taxon>
        <taxon>Pseudomonadati</taxon>
        <taxon>Pseudomonadota</taxon>
        <taxon>Gammaproteobacteria</taxon>
        <taxon>Vibrionales</taxon>
        <taxon>Vibrionaceae</taxon>
        <taxon>Vibrio</taxon>
    </lineage>
</organism>
<comment type="caution">
    <text evidence="1">The sequence shown here is derived from an EMBL/GenBank/DDBJ whole genome shotgun (WGS) entry which is preliminary data.</text>
</comment>
<accession>A0ABX5D562</accession>
<dbReference type="RefSeq" id="WP_096444397.1">
    <property type="nucleotide sequence ID" value="NZ_NWTO01000039.1"/>
</dbReference>
<protein>
    <submittedName>
        <fullName evidence="1">Uncharacterized protein</fullName>
    </submittedName>
</protein>
<evidence type="ECO:0000313" key="2">
    <source>
        <dbReference type="Proteomes" id="UP000238163"/>
    </source>
</evidence>
<reference evidence="1 2" key="1">
    <citation type="submission" date="2018-03" db="EMBL/GenBank/DDBJ databases">
        <title>Genetic Diversity and Phenotypic Plasticity of AHL Mediated Quorum Sensing in Environmental Strains of Vibrio mediterranei.</title>
        <authorList>
            <person name="Lantoine F."/>
            <person name="Vouve F."/>
        </authorList>
    </citation>
    <scope>NUCLEOTIDE SEQUENCE [LARGE SCALE GENOMIC DNA]</scope>
    <source>
        <strain evidence="1 2">17LN0615E</strain>
    </source>
</reference>
<proteinExistence type="predicted"/>
<keyword evidence="2" id="KW-1185">Reference proteome</keyword>
<dbReference type="Proteomes" id="UP000238163">
    <property type="component" value="Unassembled WGS sequence"/>
</dbReference>